<evidence type="ECO:0000256" key="1">
    <source>
        <dbReference type="ARBA" id="ARBA00009981"/>
    </source>
</evidence>
<comment type="function">
    <text evidence="2">Antitoxin component of a type II toxin-antitoxin (TA) system.</text>
</comment>
<gene>
    <name evidence="3" type="ORF">NS331_07335</name>
</gene>
<accession>A0A147H178</accession>
<dbReference type="OrthoDB" id="9800503at2"/>
<reference evidence="3 4" key="1">
    <citation type="journal article" date="2016" name="Front. Microbiol.">
        <title>Genomic Resource of Rice Seed Associated Bacteria.</title>
        <authorList>
            <person name="Midha S."/>
            <person name="Bansal K."/>
            <person name="Sharma S."/>
            <person name="Kumar N."/>
            <person name="Patil P.P."/>
            <person name="Chaudhry V."/>
            <person name="Patil P.B."/>
        </authorList>
    </citation>
    <scope>NUCLEOTIDE SEQUENCE [LARGE SCALE GENOMIC DNA]</scope>
    <source>
        <strain evidence="3 4">NS331</strain>
    </source>
</reference>
<proteinExistence type="inferred from homology"/>
<evidence type="ECO:0000313" key="4">
    <source>
        <dbReference type="Proteomes" id="UP000072741"/>
    </source>
</evidence>
<dbReference type="NCBIfam" id="TIGR01552">
    <property type="entry name" value="phd_fam"/>
    <property type="match status" value="1"/>
</dbReference>
<sequence length="83" mass="9229">MHTLALSEFRANASAMLDLVEQGERVRILRHGRPVADLVPVGAAPETVPRLPRWKMPIEPLRLARPDGRTGAQLIVDERERGA</sequence>
<dbReference type="AlphaFoldDB" id="A0A147H178"/>
<dbReference type="InterPro" id="IPR036165">
    <property type="entry name" value="YefM-like_sf"/>
</dbReference>
<keyword evidence="4" id="KW-1185">Reference proteome</keyword>
<dbReference type="SUPFAM" id="SSF143120">
    <property type="entry name" value="YefM-like"/>
    <property type="match status" value="1"/>
</dbReference>
<name>A0A147H178_9BURK</name>
<dbReference type="RefSeq" id="WP_058641345.1">
    <property type="nucleotide sequence ID" value="NZ_LDSL01000049.1"/>
</dbReference>
<dbReference type="InterPro" id="IPR006442">
    <property type="entry name" value="Antitoxin_Phd/YefM"/>
</dbReference>
<evidence type="ECO:0000256" key="2">
    <source>
        <dbReference type="RuleBase" id="RU362080"/>
    </source>
</evidence>
<comment type="caution">
    <text evidence="3">The sequence shown here is derived from an EMBL/GenBank/DDBJ whole genome shotgun (WGS) entry which is preliminary data.</text>
</comment>
<dbReference type="EMBL" id="LDSL01000049">
    <property type="protein sequence ID" value="KTT23424.1"/>
    <property type="molecule type" value="Genomic_DNA"/>
</dbReference>
<dbReference type="Gene3D" id="3.40.1620.10">
    <property type="entry name" value="YefM-like domain"/>
    <property type="match status" value="1"/>
</dbReference>
<evidence type="ECO:0000313" key="3">
    <source>
        <dbReference type="EMBL" id="KTT23424.1"/>
    </source>
</evidence>
<organism evidence="3 4">
    <name type="scientific">Pseudacidovorax intermedius</name>
    <dbReference type="NCBI Taxonomy" id="433924"/>
    <lineage>
        <taxon>Bacteria</taxon>
        <taxon>Pseudomonadati</taxon>
        <taxon>Pseudomonadota</taxon>
        <taxon>Betaproteobacteria</taxon>
        <taxon>Burkholderiales</taxon>
        <taxon>Comamonadaceae</taxon>
        <taxon>Pseudacidovorax</taxon>
    </lineage>
</organism>
<dbReference type="Pfam" id="PF02604">
    <property type="entry name" value="PhdYeFM_antitox"/>
    <property type="match status" value="1"/>
</dbReference>
<protein>
    <recommendedName>
        <fullName evidence="2">Antitoxin</fullName>
    </recommendedName>
</protein>
<dbReference type="Proteomes" id="UP000072741">
    <property type="component" value="Unassembled WGS sequence"/>
</dbReference>
<comment type="similarity">
    <text evidence="1 2">Belongs to the phD/YefM antitoxin family.</text>
</comment>